<proteinExistence type="predicted"/>
<feature type="non-terminal residue" evidence="2">
    <location>
        <position position="94"/>
    </location>
</feature>
<feature type="compositionally biased region" description="Polar residues" evidence="1">
    <location>
        <begin position="84"/>
        <end position="94"/>
    </location>
</feature>
<evidence type="ECO:0000313" key="3">
    <source>
        <dbReference type="Proteomes" id="UP001302321"/>
    </source>
</evidence>
<feature type="region of interest" description="Disordered" evidence="1">
    <location>
        <begin position="32"/>
        <end position="94"/>
    </location>
</feature>
<protein>
    <submittedName>
        <fullName evidence="2">Uncharacterized protein</fullName>
    </submittedName>
</protein>
<organism evidence="2 3">
    <name type="scientific">Triangularia setosa</name>
    <dbReference type="NCBI Taxonomy" id="2587417"/>
    <lineage>
        <taxon>Eukaryota</taxon>
        <taxon>Fungi</taxon>
        <taxon>Dikarya</taxon>
        <taxon>Ascomycota</taxon>
        <taxon>Pezizomycotina</taxon>
        <taxon>Sordariomycetes</taxon>
        <taxon>Sordariomycetidae</taxon>
        <taxon>Sordariales</taxon>
        <taxon>Podosporaceae</taxon>
        <taxon>Triangularia</taxon>
    </lineage>
</organism>
<dbReference type="AlphaFoldDB" id="A0AAN7A6D0"/>
<sequence length="94" mass="10996">MTNPNKNYNNAQEARLLYGPQPENYSDLVAQARDPVEKEEVESEREDAQEVRKKLTAKEKERKRNKEREKAEQARASNHKTRVPYTSPSYIMTS</sequence>
<dbReference type="Proteomes" id="UP001302321">
    <property type="component" value="Unassembled WGS sequence"/>
</dbReference>
<feature type="compositionally biased region" description="Basic and acidic residues" evidence="1">
    <location>
        <begin position="46"/>
        <end position="73"/>
    </location>
</feature>
<evidence type="ECO:0000256" key="1">
    <source>
        <dbReference type="SAM" id="MobiDB-lite"/>
    </source>
</evidence>
<gene>
    <name evidence="2" type="ORF">QBC36DRAFT_169453</name>
</gene>
<keyword evidence="3" id="KW-1185">Reference proteome</keyword>
<reference evidence="2" key="1">
    <citation type="journal article" date="2023" name="Mol. Phylogenet. Evol.">
        <title>Genome-scale phylogeny and comparative genomics of the fungal order Sordariales.</title>
        <authorList>
            <person name="Hensen N."/>
            <person name="Bonometti L."/>
            <person name="Westerberg I."/>
            <person name="Brannstrom I.O."/>
            <person name="Guillou S."/>
            <person name="Cros-Aarteil S."/>
            <person name="Calhoun S."/>
            <person name="Haridas S."/>
            <person name="Kuo A."/>
            <person name="Mondo S."/>
            <person name="Pangilinan J."/>
            <person name="Riley R."/>
            <person name="LaButti K."/>
            <person name="Andreopoulos B."/>
            <person name="Lipzen A."/>
            <person name="Chen C."/>
            <person name="Yan M."/>
            <person name="Daum C."/>
            <person name="Ng V."/>
            <person name="Clum A."/>
            <person name="Steindorff A."/>
            <person name="Ohm R.A."/>
            <person name="Martin F."/>
            <person name="Silar P."/>
            <person name="Natvig D.O."/>
            <person name="Lalanne C."/>
            <person name="Gautier V."/>
            <person name="Ament-Velasquez S.L."/>
            <person name="Kruys A."/>
            <person name="Hutchinson M.I."/>
            <person name="Powell A.J."/>
            <person name="Barry K."/>
            <person name="Miller A.N."/>
            <person name="Grigoriev I.V."/>
            <person name="Debuchy R."/>
            <person name="Gladieux P."/>
            <person name="Hiltunen Thoren M."/>
            <person name="Johannesson H."/>
        </authorList>
    </citation>
    <scope>NUCLEOTIDE SEQUENCE</scope>
    <source>
        <strain evidence="2">CBS 892.96</strain>
    </source>
</reference>
<dbReference type="EMBL" id="MU866221">
    <property type="protein sequence ID" value="KAK4175763.1"/>
    <property type="molecule type" value="Genomic_DNA"/>
</dbReference>
<name>A0AAN7A6D0_9PEZI</name>
<comment type="caution">
    <text evidence="2">The sequence shown here is derived from an EMBL/GenBank/DDBJ whole genome shotgun (WGS) entry which is preliminary data.</text>
</comment>
<evidence type="ECO:0000313" key="2">
    <source>
        <dbReference type="EMBL" id="KAK4175763.1"/>
    </source>
</evidence>
<reference evidence="2" key="2">
    <citation type="submission" date="2023-05" db="EMBL/GenBank/DDBJ databases">
        <authorList>
            <consortium name="Lawrence Berkeley National Laboratory"/>
            <person name="Steindorff A."/>
            <person name="Hensen N."/>
            <person name="Bonometti L."/>
            <person name="Westerberg I."/>
            <person name="Brannstrom I.O."/>
            <person name="Guillou S."/>
            <person name="Cros-Aarteil S."/>
            <person name="Calhoun S."/>
            <person name="Haridas S."/>
            <person name="Kuo A."/>
            <person name="Mondo S."/>
            <person name="Pangilinan J."/>
            <person name="Riley R."/>
            <person name="Labutti K."/>
            <person name="Andreopoulos B."/>
            <person name="Lipzen A."/>
            <person name="Chen C."/>
            <person name="Yanf M."/>
            <person name="Daum C."/>
            <person name="Ng V."/>
            <person name="Clum A."/>
            <person name="Ohm R."/>
            <person name="Martin F."/>
            <person name="Silar P."/>
            <person name="Natvig D."/>
            <person name="Lalanne C."/>
            <person name="Gautier V."/>
            <person name="Ament-Velasquez S.L."/>
            <person name="Kruys A."/>
            <person name="Hutchinson M.I."/>
            <person name="Powell A.J."/>
            <person name="Barry K."/>
            <person name="Miller A.N."/>
            <person name="Grigoriev I.V."/>
            <person name="Debuchy R."/>
            <person name="Gladieux P."/>
            <person name="Thoren M.H."/>
            <person name="Johannesson H."/>
        </authorList>
    </citation>
    <scope>NUCLEOTIDE SEQUENCE</scope>
    <source>
        <strain evidence="2">CBS 892.96</strain>
    </source>
</reference>
<accession>A0AAN7A6D0</accession>